<feature type="compositionally biased region" description="Polar residues" evidence="4">
    <location>
        <begin position="1076"/>
        <end position="1095"/>
    </location>
</feature>
<feature type="compositionally biased region" description="Acidic residues" evidence="4">
    <location>
        <begin position="856"/>
        <end position="883"/>
    </location>
</feature>
<feature type="compositionally biased region" description="Acidic residues" evidence="4">
    <location>
        <begin position="763"/>
        <end position="772"/>
    </location>
</feature>
<dbReference type="EMBL" id="LSMT01000312">
    <property type="protein sequence ID" value="PFX20574.1"/>
    <property type="molecule type" value="Genomic_DNA"/>
</dbReference>
<keyword evidence="3" id="KW-0539">Nucleus</keyword>
<feature type="compositionally biased region" description="Polar residues" evidence="4">
    <location>
        <begin position="722"/>
        <end position="731"/>
    </location>
</feature>
<feature type="compositionally biased region" description="Basic and acidic residues" evidence="4">
    <location>
        <begin position="251"/>
        <end position="261"/>
    </location>
</feature>
<feature type="region of interest" description="Disordered" evidence="4">
    <location>
        <begin position="712"/>
        <end position="744"/>
    </location>
</feature>
<evidence type="ECO:0000256" key="4">
    <source>
        <dbReference type="SAM" id="MobiDB-lite"/>
    </source>
</evidence>
<dbReference type="GO" id="GO:0033314">
    <property type="term" value="P:mitotic DNA replication checkpoint signaling"/>
    <property type="evidence" value="ECO:0007669"/>
    <property type="project" value="TreeGrafter"/>
</dbReference>
<dbReference type="GO" id="GO:0010997">
    <property type="term" value="F:anaphase-promoting complex binding"/>
    <property type="evidence" value="ECO:0007669"/>
    <property type="project" value="TreeGrafter"/>
</dbReference>
<feature type="region of interest" description="Disordered" evidence="4">
    <location>
        <begin position="529"/>
        <end position="586"/>
    </location>
</feature>
<keyword evidence="6" id="KW-1185">Reference proteome</keyword>
<protein>
    <submittedName>
        <fullName evidence="5">Claspin</fullName>
    </submittedName>
</protein>
<feature type="region of interest" description="Disordered" evidence="4">
    <location>
        <begin position="1076"/>
        <end position="1101"/>
    </location>
</feature>
<feature type="compositionally biased region" description="Acidic residues" evidence="4">
    <location>
        <begin position="788"/>
        <end position="800"/>
    </location>
</feature>
<comment type="caution">
    <text evidence="5">The sequence shown here is derived from an EMBL/GenBank/DDBJ whole genome shotgun (WGS) entry which is preliminary data.</text>
</comment>
<dbReference type="InterPro" id="IPR024146">
    <property type="entry name" value="Claspin"/>
</dbReference>
<evidence type="ECO:0000313" key="6">
    <source>
        <dbReference type="Proteomes" id="UP000225706"/>
    </source>
</evidence>
<feature type="compositionally biased region" description="Basic and acidic residues" evidence="4">
    <location>
        <begin position="392"/>
        <end position="401"/>
    </location>
</feature>
<feature type="compositionally biased region" description="Acidic residues" evidence="4">
    <location>
        <begin position="382"/>
        <end position="391"/>
    </location>
</feature>
<organism evidence="5 6">
    <name type="scientific">Stylophora pistillata</name>
    <name type="common">Smooth cauliflower coral</name>
    <dbReference type="NCBI Taxonomy" id="50429"/>
    <lineage>
        <taxon>Eukaryota</taxon>
        <taxon>Metazoa</taxon>
        <taxon>Cnidaria</taxon>
        <taxon>Anthozoa</taxon>
        <taxon>Hexacorallia</taxon>
        <taxon>Scleractinia</taxon>
        <taxon>Astrocoeniina</taxon>
        <taxon>Pocilloporidae</taxon>
        <taxon>Stylophora</taxon>
    </lineage>
</organism>
<dbReference type="STRING" id="50429.A0A2B4RQ64"/>
<feature type="region of interest" description="Disordered" evidence="4">
    <location>
        <begin position="465"/>
        <end position="490"/>
    </location>
</feature>
<reference evidence="6" key="1">
    <citation type="journal article" date="2017" name="bioRxiv">
        <title>Comparative analysis of the genomes of Stylophora pistillata and Acropora digitifera provides evidence for extensive differences between species of corals.</title>
        <authorList>
            <person name="Voolstra C.R."/>
            <person name="Li Y."/>
            <person name="Liew Y.J."/>
            <person name="Baumgarten S."/>
            <person name="Zoccola D."/>
            <person name="Flot J.-F."/>
            <person name="Tambutte S."/>
            <person name="Allemand D."/>
            <person name="Aranda M."/>
        </authorList>
    </citation>
    <scope>NUCLEOTIDE SEQUENCE [LARGE SCALE GENOMIC DNA]</scope>
</reference>
<feature type="compositionally biased region" description="Basic and acidic residues" evidence="4">
    <location>
        <begin position="570"/>
        <end position="585"/>
    </location>
</feature>
<dbReference type="PANTHER" id="PTHR14396:SF10">
    <property type="entry name" value="CLASPIN"/>
    <property type="match status" value="1"/>
</dbReference>
<feature type="compositionally biased region" description="Basic and acidic residues" evidence="4">
    <location>
        <begin position="628"/>
        <end position="638"/>
    </location>
</feature>
<feature type="compositionally biased region" description="Low complexity" evidence="4">
    <location>
        <begin position="530"/>
        <end position="540"/>
    </location>
</feature>
<feature type="compositionally biased region" description="Basic and acidic residues" evidence="4">
    <location>
        <begin position="299"/>
        <end position="323"/>
    </location>
</feature>
<feature type="region of interest" description="Disordered" evidence="4">
    <location>
        <begin position="847"/>
        <end position="883"/>
    </location>
</feature>
<feature type="region of interest" description="Disordered" evidence="4">
    <location>
        <begin position="756"/>
        <end position="826"/>
    </location>
</feature>
<dbReference type="OrthoDB" id="5984454at2759"/>
<dbReference type="PANTHER" id="PTHR14396">
    <property type="entry name" value="CLASPIN"/>
    <property type="match status" value="1"/>
</dbReference>
<evidence type="ECO:0000256" key="2">
    <source>
        <dbReference type="ARBA" id="ARBA00022553"/>
    </source>
</evidence>
<dbReference type="Proteomes" id="UP000225706">
    <property type="component" value="Unassembled WGS sequence"/>
</dbReference>
<feature type="compositionally biased region" description="Basic and acidic residues" evidence="4">
    <location>
        <begin position="773"/>
        <end position="787"/>
    </location>
</feature>
<keyword evidence="2" id="KW-0597">Phosphoprotein</keyword>
<evidence type="ECO:0000313" key="5">
    <source>
        <dbReference type="EMBL" id="PFX20574.1"/>
    </source>
</evidence>
<name>A0A2B4RQ64_STYPI</name>
<gene>
    <name evidence="5" type="primary">CLSPN</name>
    <name evidence="5" type="ORF">AWC38_SpisGene14975</name>
</gene>
<accession>A0A2B4RQ64</accession>
<evidence type="ECO:0000256" key="3">
    <source>
        <dbReference type="ARBA" id="ARBA00023242"/>
    </source>
</evidence>
<feature type="region of interest" description="Disordered" evidence="4">
    <location>
        <begin position="626"/>
        <end position="651"/>
    </location>
</feature>
<dbReference type="GO" id="GO:0005634">
    <property type="term" value="C:nucleus"/>
    <property type="evidence" value="ECO:0007669"/>
    <property type="project" value="UniProtKB-SubCell"/>
</dbReference>
<dbReference type="AlphaFoldDB" id="A0A2B4RQ64"/>
<evidence type="ECO:0000256" key="1">
    <source>
        <dbReference type="ARBA" id="ARBA00004123"/>
    </source>
</evidence>
<feature type="region of interest" description="Disordered" evidence="4">
    <location>
        <begin position="23"/>
        <end position="107"/>
    </location>
</feature>
<proteinExistence type="predicted"/>
<feature type="compositionally biased region" description="Polar residues" evidence="4">
    <location>
        <begin position="552"/>
        <end position="563"/>
    </location>
</feature>
<sequence length="1120" mass="124712">MTLLKMPGAVDVLQQFANDDLFDAELGEDSDGGRDGNFTDNESAPKSPAPERIDRKEEDSSGGEAANGDSGEDNTSEKKKKHRRRESRKKSPRPRKAKKAELMSMHSETQRMVRESIVKLPYHLPAALPIAHFLKRVPLTDQKNSNSPRVVSSGGPLENQTSLIGNGKPDDQEHASPLIADTASPTAAAGAVKVMSKAATPKLSAATDPFFLDLDADPPMAKPLSSGVQSLKDRFLKHTFKPQDKSATAKKLTERKDHPTEEVSLVDTPKPKGVNPVLSNEKLMTAKTPGSRLQLLKEQLQKEMRVKRAENRKIQESQRKLDNEEMSEEEEEEEEMTDEEDDSDYELDKWNEDDEQKQEEGGSEVDGEDGEDKEVKDKNDFLDDEADESDHDDFGDGRDDVDSGSEGDVSDDGENDNSADENSAFSDDEFSITSLHSLKKKQKQSLIKESIVHSKEETMDLFCDSRSRGLENDGSLEKNSNNEKGTGESVESLCLRLDSLEDGDDTNFNFPSSPVSSKMKAKMKNVANISEASQESSQSSFGVGLGSEFGENANSLEASSDSSVIPPGEGDSRALGDRSSGKKTPEIFSSFSRVRNLIGIGNYGDTLYEKKSGKLSQLTLPIEDSQDLFDHGNDRNVEDNNSQQLKTGSEPMSSDFHFSLDEDTQFTQILNTQGFLNSSKKSQTKTKNLFNDKISGNTQPAMKELLGLCSGRFSDNEDSEPLHNTETQNKTKGQRKSLKFDTQSKQCSMNELLDLCSGKFSDDDNGDDEIGEVLERQQKGSEQRETEVGQEEDKIDVEDNDEKRDKESDDDNEESDPEEMILKRKYGKTYGTKEKNVFDKRNFLEEEAELSGSDVGSDEDEDIATDDDVLDEESGGEDLPSDEELQKQINKVHMKSIHDQDNVELRAVKEMFLPDGDLYSDGQGRTRHFRWRGIDENSQFNLFGDKGLWGDEEGEPTELSTEEEIQRRKERYERETFLREELEKKKESNMLDLDENSQNILNKIKDTSSQLPEAPVKPQAIILNYKNSVAPVSKKKTSFKGSFLKHNKTTLSRLSSLTSNAPNASATTRGFVFHTVSPSGKNNSNAKKLQRTNSAIELPASKKPRLDRALSDSTSVFSML</sequence>
<feature type="compositionally biased region" description="Acidic residues" evidence="4">
    <location>
        <begin position="324"/>
        <end position="372"/>
    </location>
</feature>
<feature type="compositionally biased region" description="Basic and acidic residues" evidence="4">
    <location>
        <begin position="49"/>
        <end position="59"/>
    </location>
</feature>
<feature type="compositionally biased region" description="Acidic residues" evidence="4">
    <location>
        <begin position="808"/>
        <end position="819"/>
    </location>
</feature>
<feature type="compositionally biased region" description="Polar residues" evidence="4">
    <location>
        <begin position="639"/>
        <end position="651"/>
    </location>
</feature>
<feature type="compositionally biased region" description="Basic residues" evidence="4">
    <location>
        <begin position="78"/>
        <end position="98"/>
    </location>
</feature>
<feature type="compositionally biased region" description="Acidic residues" evidence="4">
    <location>
        <begin position="402"/>
        <end position="419"/>
    </location>
</feature>
<dbReference type="GO" id="GO:0007095">
    <property type="term" value="P:mitotic G2 DNA damage checkpoint signaling"/>
    <property type="evidence" value="ECO:0007669"/>
    <property type="project" value="TreeGrafter"/>
</dbReference>
<feature type="region of interest" description="Disordered" evidence="4">
    <location>
        <begin position="240"/>
        <end position="428"/>
    </location>
</feature>
<comment type="subcellular location">
    <subcellularLocation>
        <location evidence="1">Nucleus</location>
    </subcellularLocation>
</comment>